<dbReference type="PANTHER" id="PTHR43639:SF1">
    <property type="entry name" value="SHORT-CHAIN DEHYDROGENASE_REDUCTASE FAMILY PROTEIN"/>
    <property type="match status" value="1"/>
</dbReference>
<organism evidence="3 4">
    <name type="scientific">Parasphingorhabdus marina DSM 22363</name>
    <dbReference type="NCBI Taxonomy" id="1123272"/>
    <lineage>
        <taxon>Bacteria</taxon>
        <taxon>Pseudomonadati</taxon>
        <taxon>Pseudomonadota</taxon>
        <taxon>Alphaproteobacteria</taxon>
        <taxon>Sphingomonadales</taxon>
        <taxon>Sphingomonadaceae</taxon>
        <taxon>Parasphingorhabdus</taxon>
    </lineage>
</organism>
<dbReference type="RefSeq" id="WP_074204147.1">
    <property type="nucleotide sequence ID" value="NZ_FSQW01000001.1"/>
</dbReference>
<dbReference type="Proteomes" id="UP000185192">
    <property type="component" value="Unassembled WGS sequence"/>
</dbReference>
<proteinExistence type="inferred from homology"/>
<evidence type="ECO:0000313" key="3">
    <source>
        <dbReference type="EMBL" id="SIN63155.1"/>
    </source>
</evidence>
<reference evidence="4" key="1">
    <citation type="submission" date="2016-11" db="EMBL/GenBank/DDBJ databases">
        <authorList>
            <person name="Varghese N."/>
            <person name="Submissions S."/>
        </authorList>
    </citation>
    <scope>NUCLEOTIDE SEQUENCE [LARGE SCALE GENOMIC DNA]</scope>
    <source>
        <strain evidence="4">DSM 22363</strain>
    </source>
</reference>
<keyword evidence="2" id="KW-0560">Oxidoreductase</keyword>
<dbReference type="OrthoDB" id="9786360at2"/>
<dbReference type="InterPro" id="IPR036291">
    <property type="entry name" value="NAD(P)-bd_dom_sf"/>
</dbReference>
<dbReference type="GO" id="GO:0016491">
    <property type="term" value="F:oxidoreductase activity"/>
    <property type="evidence" value="ECO:0007669"/>
    <property type="project" value="UniProtKB-KW"/>
</dbReference>
<evidence type="ECO:0000256" key="1">
    <source>
        <dbReference type="ARBA" id="ARBA00006484"/>
    </source>
</evidence>
<dbReference type="Pfam" id="PF13561">
    <property type="entry name" value="adh_short_C2"/>
    <property type="match status" value="1"/>
</dbReference>
<dbReference type="STRING" id="1123272.SAMN02745824_1189"/>
<evidence type="ECO:0000256" key="2">
    <source>
        <dbReference type="ARBA" id="ARBA00023002"/>
    </source>
</evidence>
<name>A0A1N6CXB7_9SPHN</name>
<dbReference type="EMBL" id="FSQW01000001">
    <property type="protein sequence ID" value="SIN63155.1"/>
    <property type="molecule type" value="Genomic_DNA"/>
</dbReference>
<dbReference type="InterPro" id="IPR002347">
    <property type="entry name" value="SDR_fam"/>
</dbReference>
<sequence>MTADLAKLALVTGGCRRLGARIAERLAASGYQLALHGHSDSQPDDQLMAALEKTGVRWQGFVADFAAEGAAGQLVEDVADHFGHAPTLVVNNASLFEYDDLGSVNQPTMEHHFRINTVVPTLITSRLSGLLKSGDRAAVVHILDQRVRNPNGDQLSYTISKQALAEAVRTLARACAPQLRVNGVAPGLTLPTQDYAPAQMTRLAEAMPLGRLSDPEDIAEAVRFLAEAPAITGQTVFVDGGAHLESYDRDFVFLGKD</sequence>
<dbReference type="AlphaFoldDB" id="A0A1N6CXB7"/>
<gene>
    <name evidence="3" type="ORF">SAMN02745824_1189</name>
</gene>
<protein>
    <submittedName>
        <fullName evidence="3">NAD(P)-dependent dehydrogenase, short-chain alcohol dehydrogenase family</fullName>
    </submittedName>
</protein>
<comment type="similarity">
    <text evidence="1">Belongs to the short-chain dehydrogenases/reductases (SDR) family.</text>
</comment>
<keyword evidence="4" id="KW-1185">Reference proteome</keyword>
<dbReference type="Gene3D" id="3.40.50.720">
    <property type="entry name" value="NAD(P)-binding Rossmann-like Domain"/>
    <property type="match status" value="1"/>
</dbReference>
<dbReference type="PRINTS" id="PR00081">
    <property type="entry name" value="GDHRDH"/>
</dbReference>
<evidence type="ECO:0000313" key="4">
    <source>
        <dbReference type="Proteomes" id="UP000185192"/>
    </source>
</evidence>
<dbReference type="SUPFAM" id="SSF51735">
    <property type="entry name" value="NAD(P)-binding Rossmann-fold domains"/>
    <property type="match status" value="1"/>
</dbReference>
<accession>A0A1N6CXB7</accession>
<dbReference type="PANTHER" id="PTHR43639">
    <property type="entry name" value="OXIDOREDUCTASE, SHORT-CHAIN DEHYDROGENASE/REDUCTASE FAMILY (AFU_ORTHOLOGUE AFUA_5G02870)"/>
    <property type="match status" value="1"/>
</dbReference>